<gene>
    <name evidence="9" type="ORF">TSPGSL018_23433</name>
    <name evidence="8" type="ORF">TSPGSL018_27599</name>
    <name evidence="10" type="ORF">TSPGSL018_31379</name>
</gene>
<name>A0A061QVR4_9CHLO</name>
<reference evidence="9" key="1">
    <citation type="submission" date="2014-05" db="EMBL/GenBank/DDBJ databases">
        <title>The transcriptome of the halophilic microalga Tetraselmis sp. GSL018 isolated from the Great Salt Lake, Utah.</title>
        <authorList>
            <person name="Jinkerson R.E."/>
            <person name="D'Adamo S."/>
            <person name="Posewitz M.C."/>
        </authorList>
    </citation>
    <scope>NUCLEOTIDE SEQUENCE</scope>
    <source>
        <strain evidence="9">GSL018</strain>
    </source>
</reference>
<evidence type="ECO:0000313" key="9">
    <source>
        <dbReference type="EMBL" id="JAC62416.1"/>
    </source>
</evidence>
<dbReference type="EMBL" id="GBEZ01013579">
    <property type="protein sequence ID" value="JAC72420.1"/>
    <property type="molecule type" value="Transcribed_RNA"/>
</dbReference>
<protein>
    <recommendedName>
        <fullName evidence="7">Probable magnesium transporter</fullName>
    </recommendedName>
</protein>
<comment type="subunit">
    <text evidence="7">Homodimer.</text>
</comment>
<evidence type="ECO:0000256" key="3">
    <source>
        <dbReference type="ARBA" id="ARBA00022692"/>
    </source>
</evidence>
<feature type="transmembrane region" description="Helical" evidence="7">
    <location>
        <begin position="260"/>
        <end position="280"/>
    </location>
</feature>
<dbReference type="EMBL" id="GBEZ01024587">
    <property type="protein sequence ID" value="JAC62416.1"/>
    <property type="molecule type" value="Transcribed_RNA"/>
</dbReference>
<keyword evidence="7" id="KW-0813">Transport</keyword>
<sequence length="341" mass="35907">MAAEEGVSEYSGTLNVSPTAAGVVFSLTGSTLFAMSNLVIRKGLRLAGSRGLSAGDGGYSYLLEPTWWAGTACMLAGELANFFAYVFSPPTLVTPLGSFSSLVLTVMFSHLFTSDNLNVFGALGCLLAISGLSTMVLTVPEEQSVASVLEVWELAKKPGFVTYVAAVFLVLATLTCHAAPSHGSSNVLIYSSISAMVGALSIMAAKGLAIAVRLTLSGSNQFGHGLTYFFPLVIAASLLIQQNYTNKALDIFKGGLVIPINYIVFNVTTIAGYLILFQVSQTVVEVGSELCGFVTIVSGIFLIYSTKSMDTPPISGLLRCGLKPRSDSSRSNMPVHQHGRA</sequence>
<feature type="transmembrane region" description="Helical" evidence="7">
    <location>
        <begin position="160"/>
        <end position="180"/>
    </location>
</feature>
<dbReference type="PANTHER" id="PTHR12570:SF91">
    <property type="entry name" value="MAGNESIUM TRANSPORTER-RELATED"/>
    <property type="match status" value="1"/>
</dbReference>
<feature type="transmembrane region" description="Helical" evidence="7">
    <location>
        <begin position="119"/>
        <end position="140"/>
    </location>
</feature>
<dbReference type="InterPro" id="IPR008521">
    <property type="entry name" value="Mg_trans_NIPA"/>
</dbReference>
<evidence type="ECO:0000256" key="6">
    <source>
        <dbReference type="ARBA" id="ARBA00025284"/>
    </source>
</evidence>
<feature type="transmembrane region" description="Helical" evidence="7">
    <location>
        <begin position="286"/>
        <end position="304"/>
    </location>
</feature>
<dbReference type="Pfam" id="PF05653">
    <property type="entry name" value="Mg_trans_NIPA"/>
    <property type="match status" value="1"/>
</dbReference>
<keyword evidence="4 7" id="KW-1133">Transmembrane helix</keyword>
<dbReference type="GO" id="GO:0015095">
    <property type="term" value="F:magnesium ion transmembrane transporter activity"/>
    <property type="evidence" value="ECO:0007669"/>
    <property type="project" value="UniProtKB-UniRule"/>
</dbReference>
<dbReference type="EMBL" id="GBEZ01026253">
    <property type="protein sequence ID" value="JAC60937.1"/>
    <property type="molecule type" value="Transcribed_RNA"/>
</dbReference>
<dbReference type="SUPFAM" id="SSF103481">
    <property type="entry name" value="Multidrug resistance efflux transporter EmrE"/>
    <property type="match status" value="1"/>
</dbReference>
<proteinExistence type="inferred from homology"/>
<keyword evidence="7" id="KW-1003">Cell membrane</keyword>
<feature type="transmembrane region" description="Helical" evidence="7">
    <location>
        <begin position="20"/>
        <end position="40"/>
    </location>
</feature>
<organism evidence="9">
    <name type="scientific">Tetraselmis sp. GSL018</name>
    <dbReference type="NCBI Taxonomy" id="582737"/>
    <lineage>
        <taxon>Eukaryota</taxon>
        <taxon>Viridiplantae</taxon>
        <taxon>Chlorophyta</taxon>
        <taxon>core chlorophytes</taxon>
        <taxon>Chlorodendrophyceae</taxon>
        <taxon>Chlorodendrales</taxon>
        <taxon>Chlorodendraceae</taxon>
        <taxon>Tetraselmis</taxon>
    </lineage>
</organism>
<accession>A0A061QVR4</accession>
<evidence type="ECO:0000313" key="8">
    <source>
        <dbReference type="EMBL" id="JAC60937.1"/>
    </source>
</evidence>
<feature type="transmembrane region" description="Helical" evidence="7">
    <location>
        <begin position="187"/>
        <end position="210"/>
    </location>
</feature>
<feature type="transmembrane region" description="Helical" evidence="7">
    <location>
        <begin position="222"/>
        <end position="240"/>
    </location>
</feature>
<dbReference type="PANTHER" id="PTHR12570">
    <property type="match status" value="1"/>
</dbReference>
<comment type="similarity">
    <text evidence="2 7">Belongs to the NIPA (TC 2.A.7) family.</text>
</comment>
<keyword evidence="7" id="KW-0460">Magnesium</keyword>
<keyword evidence="5 7" id="KW-0472">Membrane</keyword>
<keyword evidence="3 7" id="KW-0812">Transmembrane</keyword>
<dbReference type="GO" id="GO:0005886">
    <property type="term" value="C:plasma membrane"/>
    <property type="evidence" value="ECO:0007669"/>
    <property type="project" value="UniProtKB-SubCell"/>
</dbReference>
<dbReference type="GO" id="GO:0005769">
    <property type="term" value="C:early endosome"/>
    <property type="evidence" value="ECO:0007669"/>
    <property type="project" value="UniProtKB-SubCell"/>
</dbReference>
<dbReference type="InterPro" id="IPR037185">
    <property type="entry name" value="EmrE-like"/>
</dbReference>
<evidence type="ECO:0000313" key="10">
    <source>
        <dbReference type="EMBL" id="JAC72420.1"/>
    </source>
</evidence>
<feature type="transmembrane region" description="Helical" evidence="7">
    <location>
        <begin position="93"/>
        <end position="112"/>
    </location>
</feature>
<keyword evidence="7" id="KW-0406">Ion transport</keyword>
<evidence type="ECO:0000256" key="4">
    <source>
        <dbReference type="ARBA" id="ARBA00022989"/>
    </source>
</evidence>
<evidence type="ECO:0000256" key="2">
    <source>
        <dbReference type="ARBA" id="ARBA00007001"/>
    </source>
</evidence>
<evidence type="ECO:0000256" key="5">
    <source>
        <dbReference type="ARBA" id="ARBA00023136"/>
    </source>
</evidence>
<keyword evidence="7" id="KW-0967">Endosome</keyword>
<comment type="function">
    <text evidence="6 7">Acts as a Mg(2+) transporter. Can also transport other divalent cations such as Fe(2+), Sr(2+), Ba(2+), Mn(2+) and Co(2+) but to a much less extent than Mg(2+).</text>
</comment>
<comment type="subcellular location">
    <subcellularLocation>
        <location evidence="7">Cell membrane</location>
        <topology evidence="7">Multi-pass membrane protein</topology>
    </subcellularLocation>
    <subcellularLocation>
        <location evidence="7">Early endosome</location>
    </subcellularLocation>
    <subcellularLocation>
        <location evidence="1">Membrane</location>
        <topology evidence="1">Multi-pass membrane protein</topology>
    </subcellularLocation>
</comment>
<evidence type="ECO:0000256" key="7">
    <source>
        <dbReference type="RuleBase" id="RU363078"/>
    </source>
</evidence>
<dbReference type="AlphaFoldDB" id="A0A061QVR4"/>
<evidence type="ECO:0000256" key="1">
    <source>
        <dbReference type="ARBA" id="ARBA00004141"/>
    </source>
</evidence>